<evidence type="ECO:0000313" key="2">
    <source>
        <dbReference type="EMBL" id="MFK0522342.1"/>
    </source>
</evidence>
<protein>
    <submittedName>
        <fullName evidence="2">IS3 family transposase</fullName>
    </submittedName>
</protein>
<dbReference type="Pfam" id="PF13276">
    <property type="entry name" value="HTH_21"/>
    <property type="match status" value="1"/>
</dbReference>
<comment type="caution">
    <text evidence="2">The sequence shown here is derived from an EMBL/GenBank/DDBJ whole genome shotgun (WGS) entry which is preliminary data.</text>
</comment>
<dbReference type="RefSeq" id="WP_402875375.1">
    <property type="nucleotide sequence ID" value="NZ_JBIYSL010000002.1"/>
</dbReference>
<dbReference type="Proteomes" id="UP001618531">
    <property type="component" value="Unassembled WGS sequence"/>
</dbReference>
<sequence length="123" mass="14690">MKAFDRFRGFKKGARSIKMTLENEIGIVYNLKRIRRLMNNFNIVCPHRKPNPYKRMAKATQEHRTVPNHLQRDFRKEIPVSPCSRTSPICPMDLPKWPICLPCWMLPQAKSWLIISRTELRWI</sequence>
<dbReference type="EMBL" id="JBIYSL010000002">
    <property type="protein sequence ID" value="MFK0522342.1"/>
    <property type="molecule type" value="Genomic_DNA"/>
</dbReference>
<organism evidence="2 3">
    <name type="scientific">Paenibacillus illinoisensis</name>
    <dbReference type="NCBI Taxonomy" id="59845"/>
    <lineage>
        <taxon>Bacteria</taxon>
        <taxon>Bacillati</taxon>
        <taxon>Bacillota</taxon>
        <taxon>Bacilli</taxon>
        <taxon>Bacillales</taxon>
        <taxon>Paenibacillaceae</taxon>
        <taxon>Paenibacillus</taxon>
    </lineage>
</organism>
<keyword evidence="3" id="KW-1185">Reference proteome</keyword>
<accession>A0ABW8HRS9</accession>
<reference evidence="2 3" key="1">
    <citation type="submission" date="2024-11" db="EMBL/GenBank/DDBJ databases">
        <title>Identification and Characterization of a Novel Fosfomycin Bacillithiol Transferase FosB8 in Paenibacillus illinoisensis.</title>
        <authorList>
            <person name="Lu W."/>
        </authorList>
    </citation>
    <scope>NUCLEOTIDE SEQUENCE [LARGE SCALE GENOMIC DNA]</scope>
    <source>
        <strain evidence="2 3">WP77</strain>
    </source>
</reference>
<gene>
    <name evidence="2" type="ORF">ACINKY_09035</name>
</gene>
<name>A0ABW8HRS9_9BACL</name>
<dbReference type="InterPro" id="IPR025948">
    <property type="entry name" value="HTH-like_dom"/>
</dbReference>
<evidence type="ECO:0000259" key="1">
    <source>
        <dbReference type="Pfam" id="PF13276"/>
    </source>
</evidence>
<proteinExistence type="predicted"/>
<evidence type="ECO:0000313" key="3">
    <source>
        <dbReference type="Proteomes" id="UP001618531"/>
    </source>
</evidence>
<feature type="domain" description="HTH-like" evidence="1">
    <location>
        <begin position="3"/>
        <end position="50"/>
    </location>
</feature>